<keyword evidence="3" id="KW-1185">Reference proteome</keyword>
<name>A0A4Z1NVJ5_9PEZI</name>
<feature type="compositionally biased region" description="Basic and acidic residues" evidence="1">
    <location>
        <begin position="12"/>
        <end position="26"/>
    </location>
</feature>
<gene>
    <name evidence="2" type="ORF">E6O75_ATG07587</name>
</gene>
<dbReference type="EMBL" id="SNSC02000011">
    <property type="protein sequence ID" value="TID20127.1"/>
    <property type="molecule type" value="Genomic_DNA"/>
</dbReference>
<reference evidence="2 3" key="1">
    <citation type="submission" date="2019-04" db="EMBL/GenBank/DDBJ databases">
        <title>High contiguity whole genome sequence and gene annotation resource for two Venturia nashicola isolates.</title>
        <authorList>
            <person name="Prokchorchik M."/>
            <person name="Won K."/>
            <person name="Lee Y."/>
            <person name="Choi E.D."/>
            <person name="Segonzac C."/>
            <person name="Sohn K.H."/>
        </authorList>
    </citation>
    <scope>NUCLEOTIDE SEQUENCE [LARGE SCALE GENOMIC DNA]</scope>
    <source>
        <strain evidence="2 3">PRI2</strain>
    </source>
</reference>
<feature type="region of interest" description="Disordered" evidence="1">
    <location>
        <begin position="62"/>
        <end position="88"/>
    </location>
</feature>
<comment type="caution">
    <text evidence="2">The sequence shown here is derived from an EMBL/GenBank/DDBJ whole genome shotgun (WGS) entry which is preliminary data.</text>
</comment>
<feature type="region of interest" description="Disordered" evidence="1">
    <location>
        <begin position="1"/>
        <end position="26"/>
    </location>
</feature>
<accession>A0A4Z1NVJ5</accession>
<evidence type="ECO:0000313" key="2">
    <source>
        <dbReference type="EMBL" id="TID20127.1"/>
    </source>
</evidence>
<protein>
    <submittedName>
        <fullName evidence="2">Uncharacterized protein</fullName>
    </submittedName>
</protein>
<evidence type="ECO:0000256" key="1">
    <source>
        <dbReference type="SAM" id="MobiDB-lite"/>
    </source>
</evidence>
<organism evidence="2 3">
    <name type="scientific">Venturia nashicola</name>
    <dbReference type="NCBI Taxonomy" id="86259"/>
    <lineage>
        <taxon>Eukaryota</taxon>
        <taxon>Fungi</taxon>
        <taxon>Dikarya</taxon>
        <taxon>Ascomycota</taxon>
        <taxon>Pezizomycotina</taxon>
        <taxon>Dothideomycetes</taxon>
        <taxon>Pleosporomycetidae</taxon>
        <taxon>Venturiales</taxon>
        <taxon>Venturiaceae</taxon>
        <taxon>Venturia</taxon>
    </lineage>
</organism>
<proteinExistence type="predicted"/>
<dbReference type="Proteomes" id="UP000298493">
    <property type="component" value="Unassembled WGS sequence"/>
</dbReference>
<evidence type="ECO:0000313" key="3">
    <source>
        <dbReference type="Proteomes" id="UP000298493"/>
    </source>
</evidence>
<sequence>MAGSTGQEETESESHKDSGSFRVEHQGYSESSIEAYHGQITLCRYFLRGSEFPHWAHTFHRAGSGSRTKAKGTARELQGNYGQSRERAKAKDPISFAALIHWDCIQRPAALDAS</sequence>
<dbReference type="AlphaFoldDB" id="A0A4Z1NVJ5"/>